<evidence type="ECO:0000313" key="4">
    <source>
        <dbReference type="Proteomes" id="UP001214666"/>
    </source>
</evidence>
<protein>
    <submittedName>
        <fullName evidence="3">Acetyltransferase</fullName>
    </submittedName>
</protein>
<dbReference type="RefSeq" id="WP_275115626.1">
    <property type="nucleotide sequence ID" value="NZ_CP118942.1"/>
</dbReference>
<dbReference type="Gene3D" id="3.40.50.20">
    <property type="match status" value="1"/>
</dbReference>
<evidence type="ECO:0000313" key="3">
    <source>
        <dbReference type="EMBL" id="WEE26095.1"/>
    </source>
</evidence>
<name>A0AAX3P6P5_AERHY</name>
<evidence type="ECO:0000256" key="2">
    <source>
        <dbReference type="PIRSR" id="PIRSR620019-1"/>
    </source>
</evidence>
<gene>
    <name evidence="3" type="ORF">PY771_21145</name>
</gene>
<dbReference type="EMBL" id="CP118942">
    <property type="protein sequence ID" value="WEE26095.1"/>
    <property type="molecule type" value="Genomic_DNA"/>
</dbReference>
<dbReference type="PANTHER" id="PTHR43300:SF7">
    <property type="entry name" value="UDP-N-ACETYLBACILLOSAMINE N-ACETYLTRANSFERASE"/>
    <property type="match status" value="1"/>
</dbReference>
<feature type="active site" description="Proton acceptor" evidence="2">
    <location>
        <position position="144"/>
    </location>
</feature>
<organism evidence="3 4">
    <name type="scientific">Aeromonas hydrophila</name>
    <dbReference type="NCBI Taxonomy" id="644"/>
    <lineage>
        <taxon>Bacteria</taxon>
        <taxon>Pseudomonadati</taxon>
        <taxon>Pseudomonadota</taxon>
        <taxon>Gammaproteobacteria</taxon>
        <taxon>Aeromonadales</taxon>
        <taxon>Aeromonadaceae</taxon>
        <taxon>Aeromonas</taxon>
    </lineage>
</organism>
<accession>A0AAX3P6P5</accession>
<reference evidence="3" key="1">
    <citation type="submission" date="2023-02" db="EMBL/GenBank/DDBJ databases">
        <title>The sequence of Aeromonas hydrophila K533.</title>
        <authorList>
            <person name="Luo X."/>
        </authorList>
    </citation>
    <scope>NUCLEOTIDE SEQUENCE</scope>
    <source>
        <strain evidence="3">K533</strain>
    </source>
</reference>
<dbReference type="InterPro" id="IPR020019">
    <property type="entry name" value="AcTrfase_PglD-like"/>
</dbReference>
<dbReference type="AlphaFoldDB" id="A0AAX3P6P5"/>
<dbReference type="Gene3D" id="2.160.10.10">
    <property type="entry name" value="Hexapeptide repeat proteins"/>
    <property type="match status" value="1"/>
</dbReference>
<dbReference type="PANTHER" id="PTHR43300">
    <property type="entry name" value="ACETYLTRANSFERASE"/>
    <property type="match status" value="1"/>
</dbReference>
<evidence type="ECO:0000256" key="1">
    <source>
        <dbReference type="ARBA" id="ARBA00007274"/>
    </source>
</evidence>
<sequence>MNVNSKYKTNNLYIFGAGSFSRCILPLIRKFCAQQGLEYCFVVEDINGVYFPYGKLISDSYFEQNIKPGFLFTIAIADVVLRCKIAERCIRLGGVPINLMADEHICYDNVRVGLGAILCAHSMATTDIVIGQFFHCNIYSYIEHDCIIGDFVTFSPRVSCNGRVHISDDVFVGAGAIIRNGSLHRPLSIGRGAIIGMGAVVTKDVPPECTVVGNPARVVTKSSVF</sequence>
<dbReference type="InterPro" id="IPR011004">
    <property type="entry name" value="Trimer_LpxA-like_sf"/>
</dbReference>
<dbReference type="CDD" id="cd03360">
    <property type="entry name" value="LbH_AT_putative"/>
    <property type="match status" value="1"/>
</dbReference>
<feature type="site" description="Increases basicity of active site His" evidence="2">
    <location>
        <position position="145"/>
    </location>
</feature>
<dbReference type="SUPFAM" id="SSF51161">
    <property type="entry name" value="Trimeric LpxA-like enzymes"/>
    <property type="match status" value="1"/>
</dbReference>
<comment type="similarity">
    <text evidence="1">Belongs to the transferase hexapeptide repeat family.</text>
</comment>
<dbReference type="InterPro" id="IPR050179">
    <property type="entry name" value="Trans_hexapeptide_repeat"/>
</dbReference>
<dbReference type="Proteomes" id="UP001214666">
    <property type="component" value="Chromosome"/>
</dbReference>
<proteinExistence type="inferred from homology"/>